<evidence type="ECO:0008006" key="3">
    <source>
        <dbReference type="Google" id="ProtNLM"/>
    </source>
</evidence>
<sequence length="705" mass="81366">MALVTEQEIDNLVAENQERYDEIYGTYDPMTGEGCYNFEHRVLIELSDFFIPKMWVPKKTAKSVLFRGLRKMGSLKDYINYVLHQKDDAQHFQMLTFAICRVRFMEDPEFALYVTDKIEDKKTGKMIPFKLNYPQRKLLKIMEDLRNAHKPVFVVILKARQWGGSTLSQLYIKWIQDYRRDGWNAIVLAQQKNTAKKIKAMYRKALERQPGWTVGHQGAKLQFSPYENSPDDFQVTDGVKAIRRSTLTVASFENFDSVRGSNFHCAHYSEVAYWKKTPEHDPEGVISSISGGIDPLEDNVEIFESTGRGNSGFFYDKCQLAMDPKNNDAYSFLFIPCFFIEKDMTPVENRRAFAKWLLQNRDRSTCPKGYRETGKFFWRMWQKGACFEAIEWYRNYRNKFTTHAACATEAPIDEEDAFRNSGRLVFNPYSIDDMQAMYKQDPKFTADIVVNISVKDDNTIPNSKVKLRDDGEGDLKIWAVPNCLQVENRYLVSVDIGGKSTTSDYTVMTVIDRFGMIPTVKGKPKVVARYRGHVRHDKLAWMAAALAHYYDDALLVIESNTADREKNNNTEGDHFLTILQEIADYYDNLYQRTSSSENVEDNVLAKYGFQTNKLTKQQVIDNLEEFIDDNLYEEPDKEMYHELRIYERHDDGSLGNIVGNGNHDDVVMSTGIGLFVSLTDMEKPSWKKAERISRGGDGVHTAAKI</sequence>
<evidence type="ECO:0000313" key="1">
    <source>
        <dbReference type="EMBL" id="RGS17981.1"/>
    </source>
</evidence>
<dbReference type="RefSeq" id="WP_118085679.1">
    <property type="nucleotide sequence ID" value="NZ_QRVA01000006.1"/>
</dbReference>
<accession>A0A3R5ZII6</accession>
<dbReference type="Gene3D" id="3.30.420.240">
    <property type="match status" value="1"/>
</dbReference>
<name>A0A3R5ZII6_9BACT</name>
<protein>
    <recommendedName>
        <fullName evidence="3">Terminase</fullName>
    </recommendedName>
</protein>
<dbReference type="InterPro" id="IPR027417">
    <property type="entry name" value="P-loop_NTPase"/>
</dbReference>
<comment type="caution">
    <text evidence="1">The sequence shown here is derived from an EMBL/GenBank/DDBJ whole genome shotgun (WGS) entry which is preliminary data.</text>
</comment>
<organism evidence="1 2">
    <name type="scientific">Segatella copri</name>
    <dbReference type="NCBI Taxonomy" id="165179"/>
    <lineage>
        <taxon>Bacteria</taxon>
        <taxon>Pseudomonadati</taxon>
        <taxon>Bacteroidota</taxon>
        <taxon>Bacteroidia</taxon>
        <taxon>Bacteroidales</taxon>
        <taxon>Prevotellaceae</taxon>
        <taxon>Segatella</taxon>
    </lineage>
</organism>
<reference evidence="1 2" key="1">
    <citation type="submission" date="2018-08" db="EMBL/GenBank/DDBJ databases">
        <title>A genome reference for cultivated species of the human gut microbiota.</title>
        <authorList>
            <person name="Zou Y."/>
            <person name="Xue W."/>
            <person name="Luo G."/>
        </authorList>
    </citation>
    <scope>NUCLEOTIDE SEQUENCE [LARGE SCALE GENOMIC DNA]</scope>
    <source>
        <strain evidence="1 2">AF24-12</strain>
    </source>
</reference>
<proteinExistence type="predicted"/>
<dbReference type="Proteomes" id="UP000283872">
    <property type="component" value="Unassembled WGS sequence"/>
</dbReference>
<dbReference type="Gene3D" id="3.40.50.300">
    <property type="entry name" value="P-loop containing nucleotide triphosphate hydrolases"/>
    <property type="match status" value="1"/>
</dbReference>
<dbReference type="EMBL" id="QRVA01000006">
    <property type="protein sequence ID" value="RGS17981.1"/>
    <property type="molecule type" value="Genomic_DNA"/>
</dbReference>
<gene>
    <name evidence="1" type="ORF">DWY11_04155</name>
</gene>
<dbReference type="AlphaFoldDB" id="A0A3R5ZII6"/>
<evidence type="ECO:0000313" key="2">
    <source>
        <dbReference type="Proteomes" id="UP000283872"/>
    </source>
</evidence>